<evidence type="ECO:0000313" key="2">
    <source>
        <dbReference type="Proteomes" id="UP000242263"/>
    </source>
</evidence>
<dbReference type="EMBL" id="PKGU01000001">
    <property type="protein sequence ID" value="PKZ15906.1"/>
    <property type="molecule type" value="Genomic_DNA"/>
</dbReference>
<sequence>MREVKQIIKDEMDYSLCKLLIDYLYYRDVVDEEKWMATSAEIKEKYEPPTLMLEGRYGKRSN</sequence>
<dbReference type="AlphaFoldDB" id="A0A2I1M6Z5"/>
<protein>
    <submittedName>
        <fullName evidence="1">Uncharacterized protein</fullName>
    </submittedName>
</protein>
<accession>A0A2I1M6Z5</accession>
<gene>
    <name evidence="1" type="ORF">CYJ32_00170</name>
</gene>
<evidence type="ECO:0000313" key="1">
    <source>
        <dbReference type="EMBL" id="PKZ15906.1"/>
    </source>
</evidence>
<organism evidence="1 2">
    <name type="scientific">Alloscardovia omnicolens</name>
    <dbReference type="NCBI Taxonomy" id="419015"/>
    <lineage>
        <taxon>Bacteria</taxon>
        <taxon>Bacillati</taxon>
        <taxon>Actinomycetota</taxon>
        <taxon>Actinomycetes</taxon>
        <taxon>Bifidobacteriales</taxon>
        <taxon>Bifidobacteriaceae</taxon>
        <taxon>Alloscardovia</taxon>
    </lineage>
</organism>
<dbReference type="Proteomes" id="UP000242263">
    <property type="component" value="Unassembled WGS sequence"/>
</dbReference>
<reference evidence="1 2" key="1">
    <citation type="submission" date="2017-12" db="EMBL/GenBank/DDBJ databases">
        <title>Phylogenetic diversity of female urinary microbiome.</title>
        <authorList>
            <person name="Thomas-White K."/>
            <person name="Wolfe A.J."/>
        </authorList>
    </citation>
    <scope>NUCLEOTIDE SEQUENCE [LARGE SCALE GENOMIC DNA]</scope>
    <source>
        <strain evidence="1 2">UMB0064</strain>
    </source>
</reference>
<name>A0A2I1M6Z5_9BIFI</name>
<comment type="caution">
    <text evidence="1">The sequence shown here is derived from an EMBL/GenBank/DDBJ whole genome shotgun (WGS) entry which is preliminary data.</text>
</comment>
<proteinExistence type="predicted"/>